<feature type="compositionally biased region" description="Basic and acidic residues" evidence="6">
    <location>
        <begin position="1539"/>
        <end position="1557"/>
    </location>
</feature>
<evidence type="ECO:0000256" key="5">
    <source>
        <dbReference type="ARBA" id="ARBA00023242"/>
    </source>
</evidence>
<evidence type="ECO:0000256" key="2">
    <source>
        <dbReference type="ARBA" id="ARBA00022853"/>
    </source>
</evidence>
<dbReference type="OrthoDB" id="2414538at2759"/>
<accession>A0A2S2R3F6</accession>
<feature type="compositionally biased region" description="Basic and acidic residues" evidence="6">
    <location>
        <begin position="306"/>
        <end position="326"/>
    </location>
</feature>
<feature type="domain" description="BRK" evidence="7">
    <location>
        <begin position="1031"/>
        <end position="1075"/>
    </location>
</feature>
<feature type="compositionally biased region" description="Polar residues" evidence="6">
    <location>
        <begin position="294"/>
        <end position="305"/>
    </location>
</feature>
<evidence type="ECO:0000256" key="4">
    <source>
        <dbReference type="ARBA" id="ARBA00023163"/>
    </source>
</evidence>
<keyword evidence="8" id="KW-0067">ATP-binding</keyword>
<dbReference type="Pfam" id="PF07533">
    <property type="entry name" value="BRK"/>
    <property type="match status" value="1"/>
</dbReference>
<evidence type="ECO:0000256" key="6">
    <source>
        <dbReference type="SAM" id="MobiDB-lite"/>
    </source>
</evidence>
<dbReference type="PANTHER" id="PTHR46850">
    <property type="entry name" value="CHROMODOMAIN-HELICASE-DNA-BINDING PROTEIN 9"/>
    <property type="match status" value="1"/>
</dbReference>
<keyword evidence="2" id="KW-0156">Chromatin regulator</keyword>
<feature type="compositionally biased region" description="Low complexity" evidence="6">
    <location>
        <begin position="794"/>
        <end position="809"/>
    </location>
</feature>
<feature type="region of interest" description="Disordered" evidence="6">
    <location>
        <begin position="855"/>
        <end position="900"/>
    </location>
</feature>
<feature type="compositionally biased region" description="Basic and acidic residues" evidence="6">
    <location>
        <begin position="1511"/>
        <end position="1524"/>
    </location>
</feature>
<dbReference type="InterPro" id="IPR051493">
    <property type="entry name" value="CHD"/>
</dbReference>
<feature type="compositionally biased region" description="Basic and acidic residues" evidence="6">
    <location>
        <begin position="430"/>
        <end position="463"/>
    </location>
</feature>
<evidence type="ECO:0000313" key="8">
    <source>
        <dbReference type="EMBL" id="MBY84495.1"/>
    </source>
</evidence>
<proteinExistence type="predicted"/>
<organism evidence="8">
    <name type="scientific">Sipha flava</name>
    <name type="common">yellow sugarcane aphid</name>
    <dbReference type="NCBI Taxonomy" id="143950"/>
    <lineage>
        <taxon>Eukaryota</taxon>
        <taxon>Metazoa</taxon>
        <taxon>Ecdysozoa</taxon>
        <taxon>Arthropoda</taxon>
        <taxon>Hexapoda</taxon>
        <taxon>Insecta</taxon>
        <taxon>Pterygota</taxon>
        <taxon>Neoptera</taxon>
        <taxon>Paraneoptera</taxon>
        <taxon>Hemiptera</taxon>
        <taxon>Sternorrhyncha</taxon>
        <taxon>Aphidomorpha</taxon>
        <taxon>Aphidoidea</taxon>
        <taxon>Aphididae</taxon>
        <taxon>Sipha</taxon>
    </lineage>
</organism>
<comment type="subcellular location">
    <subcellularLocation>
        <location evidence="1">Nucleus</location>
    </subcellularLocation>
</comment>
<feature type="compositionally biased region" description="Polar residues" evidence="6">
    <location>
        <begin position="1211"/>
        <end position="1225"/>
    </location>
</feature>
<feature type="region of interest" description="Disordered" evidence="6">
    <location>
        <begin position="1211"/>
        <end position="1253"/>
    </location>
</feature>
<feature type="region of interest" description="Disordered" evidence="6">
    <location>
        <begin position="286"/>
        <end position="463"/>
    </location>
</feature>
<dbReference type="GO" id="GO:0005634">
    <property type="term" value="C:nucleus"/>
    <property type="evidence" value="ECO:0007669"/>
    <property type="project" value="UniProtKB-SubCell"/>
</dbReference>
<dbReference type="PANTHER" id="PTHR46850:SF1">
    <property type="entry name" value="CHROMODOMAIN-HELICASE-DNA-BINDING PROTEIN 9"/>
    <property type="match status" value="1"/>
</dbReference>
<keyword evidence="8" id="KW-0378">Hydrolase</keyword>
<keyword evidence="8" id="KW-0347">Helicase</keyword>
<dbReference type="InterPro" id="IPR006576">
    <property type="entry name" value="BRK_domain"/>
</dbReference>
<feature type="compositionally biased region" description="Polar residues" evidence="6">
    <location>
        <begin position="1527"/>
        <end position="1538"/>
    </location>
</feature>
<dbReference type="GO" id="GO:0004386">
    <property type="term" value="F:helicase activity"/>
    <property type="evidence" value="ECO:0007669"/>
    <property type="project" value="UniProtKB-KW"/>
</dbReference>
<feature type="region of interest" description="Disordered" evidence="6">
    <location>
        <begin position="1477"/>
        <end position="1614"/>
    </location>
</feature>
<feature type="compositionally biased region" description="Basic and acidic residues" evidence="6">
    <location>
        <begin position="1578"/>
        <end position="1588"/>
    </location>
</feature>
<evidence type="ECO:0000259" key="7">
    <source>
        <dbReference type="SMART" id="SM00592"/>
    </source>
</evidence>
<feature type="region of interest" description="Disordered" evidence="6">
    <location>
        <begin position="1302"/>
        <end position="1380"/>
    </location>
</feature>
<keyword evidence="8" id="KW-0547">Nucleotide-binding</keyword>
<feature type="compositionally biased region" description="Polar residues" evidence="6">
    <location>
        <begin position="1108"/>
        <end position="1131"/>
    </location>
</feature>
<feature type="compositionally biased region" description="Polar residues" evidence="6">
    <location>
        <begin position="1343"/>
        <end position="1355"/>
    </location>
</feature>
<keyword evidence="5" id="KW-0539">Nucleus</keyword>
<feature type="compositionally biased region" description="Polar residues" evidence="6">
    <location>
        <begin position="1242"/>
        <end position="1253"/>
    </location>
</feature>
<keyword evidence="8" id="KW-0238">DNA-binding</keyword>
<gene>
    <name evidence="8" type="primary">CHD7</name>
    <name evidence="8" type="ORF">g.40658</name>
</gene>
<evidence type="ECO:0000256" key="1">
    <source>
        <dbReference type="ARBA" id="ARBA00004123"/>
    </source>
</evidence>
<protein>
    <submittedName>
        <fullName evidence="8">Chromodomain-helicase-DNA-binding protein 7</fullName>
    </submittedName>
</protein>
<feature type="compositionally biased region" description="Low complexity" evidence="6">
    <location>
        <begin position="1302"/>
        <end position="1312"/>
    </location>
</feature>
<feature type="compositionally biased region" description="Polar residues" evidence="6">
    <location>
        <begin position="872"/>
        <end position="895"/>
    </location>
</feature>
<feature type="compositionally biased region" description="Low complexity" evidence="6">
    <location>
        <begin position="1319"/>
        <end position="1340"/>
    </location>
</feature>
<dbReference type="InterPro" id="IPR056342">
    <property type="entry name" value="HTH_CHD6-9"/>
</dbReference>
<feature type="region of interest" description="Disordered" evidence="6">
    <location>
        <begin position="788"/>
        <end position="811"/>
    </location>
</feature>
<dbReference type="SUPFAM" id="SSF160481">
    <property type="entry name" value="BRK domain-like"/>
    <property type="match status" value="1"/>
</dbReference>
<dbReference type="EMBL" id="GGMS01015292">
    <property type="protein sequence ID" value="MBY84495.1"/>
    <property type="molecule type" value="Transcribed_RNA"/>
</dbReference>
<dbReference type="GO" id="GO:0006325">
    <property type="term" value="P:chromatin organization"/>
    <property type="evidence" value="ECO:0007669"/>
    <property type="project" value="UniProtKB-KW"/>
</dbReference>
<keyword evidence="4" id="KW-0804">Transcription</keyword>
<feature type="compositionally biased region" description="Basic and acidic residues" evidence="6">
    <location>
        <begin position="381"/>
        <end position="399"/>
    </location>
</feature>
<dbReference type="Pfam" id="PF23078">
    <property type="entry name" value="HTH_CHD6-9"/>
    <property type="match status" value="1"/>
</dbReference>
<dbReference type="Gene3D" id="3.40.5.120">
    <property type="match status" value="1"/>
</dbReference>
<sequence length="1614" mass="178514">MNSGTPKLVFVSMQDVTMYKYDLGSPRSLMDSISSSQALPKVERREKYEQFVRERERQRLEISQKKWTRKEEQEFYRAVTTYGVDYDRVSKTYNWAKFKSVARLEKKYDDTLTEYFRSFYAMCKRLCGQTLTEEEELCDFPMEIINEERARRALDRINLIVKIREETLNHPSLDERLKACQVSADVPDWWQPGKHDKDLLIGVSKHGLGRTDFYILNDPELSFREIVQKNLLSAVSGSFTSEMLEAAKIETAKIEAAKVDATKIETAKIETKTEVTNPKVVKTEATIIEPTKSEPITTDGSMSDTNKTEIVDSEVKLESVEPKETSPENVEMNDPISSDKTESSTENVTDDTNHDVENNVEKMVTSPCIKLDEPMDVDSEETSKPDISDDDCNKEKEEVSDTQTEEQLNEKSSEVVDQENDESSEIINMEESKQTDIQETEKVESQTNEIEKTAASDEVESKSKIEIETTSTQIKDTTNEPPGAINKPITKIIEPAVVKPKEISSVDSVDRLKAMFPELEVLHKDVSTPTVDKLPMHKPLQQIDQTIAHLLATSYQNPIKWPKEHALVVRLQHIVECVETGEWPVSKKFSAYAQNPSICGMGLEETDITVSKRDIGVSHDHITLSDIHNEHSNLKSNNIMAHSNPNLKRKRHIAIDVETERAKLHALLNTNSIPAHPIKHSPAPIWEQTDESLSEDSRRSTPVTPQLIQPPPAHQQSHNTSSRLMNMAYDLKVLNNPKTPTTVVPTTQQSTGPMDLSSGGGTQIGCMDLSSGPRAISTSVNEVQDFSMPFKNKPTQNVTQTQTSSTPPKSKLDDMLNKLMQKKNCVRTPRPSDEPAVGKEMKRRKLDEIVFGLSAAKEQQTSPSTDQKKHLASTSTAHNYPTPSNKSQQNLSQQIGVAHRQSSKLDPLAAFLSSQVHEQQSNLLKQHTTLQQQLAQQQQVLKMSQTSSASAVAQTQRKMYEAMMDSMAKSTAEYSGKLGASSFSQEAKVNKWLAEQNALMTDQPMSADFLSAPRRRRPRVDPTLLDWKKLTGEENVSVINRTTGKKLTGTKAPQLKRIGQWLLENPAYDVDPKWADLVKERGNLTHDLQKRLPQTERKKGPGRPPMQSGESAGSGQSLSTNQPSTSMAPNLSFPSLASAGLGGLNPSTLLSSLSMGNFDPKNNPLLMPFSGLPNIGALGGMGGLSNMNLTNSLFANLAGLGLPGLAGIDPSSMNDSSHSTQNPQMNSKSSKSRKSESNTKNTPSSSANIPSSLPGSLPFFFPNPSLLYTPLGLGGLNPFSLQPGAISSAYDSLSLLNGSLNVSSPNTSQNSLSRHKSSSSRGQNSNVSTVTSSSQRQPRTSTHHLPSPNQSSTDLLENLTRAGRNLPPPDLSKSRNSRDVDSLRSLMSSIPPFNVLAAGALASGSGDSKKTREQEMREALENLSKASPELFARSLPDDKKFSFPTMEMIEKSLKRPSEQNTSIERPSKRAKDMISPITIPVPPTMTKVQHTTNRDNTSESGIDLSGSMKAKSPEKQREKHKKVDIPQPTNVDTESDSQILDRSDAESVDMTKHKPEMVDENDDKNSGKNRKRCRSKKTSVDENVERKNLRSNAGRAAAAAAARTKSHSPSPPPE</sequence>
<reference evidence="8" key="1">
    <citation type="submission" date="2018-04" db="EMBL/GenBank/DDBJ databases">
        <title>Transcriptome assembly of Sipha flava.</title>
        <authorList>
            <person name="Scully E.D."/>
            <person name="Geib S.M."/>
            <person name="Palmer N.A."/>
            <person name="Koch K."/>
            <person name="Bradshaw J."/>
            <person name="Heng-Moss T."/>
            <person name="Sarath G."/>
        </authorList>
    </citation>
    <scope>NUCLEOTIDE SEQUENCE</scope>
</reference>
<feature type="compositionally biased region" description="Basic residues" evidence="6">
    <location>
        <begin position="1567"/>
        <end position="1577"/>
    </location>
</feature>
<feature type="region of interest" description="Disordered" evidence="6">
    <location>
        <begin position="1086"/>
        <end position="1131"/>
    </location>
</feature>
<dbReference type="InterPro" id="IPR037259">
    <property type="entry name" value="BRK_sf"/>
</dbReference>
<name>A0A2S2R3F6_9HEMI</name>
<feature type="compositionally biased region" description="Basic and acidic residues" evidence="6">
    <location>
        <begin position="1086"/>
        <end position="1099"/>
    </location>
</feature>
<dbReference type="GO" id="GO:0003677">
    <property type="term" value="F:DNA binding"/>
    <property type="evidence" value="ECO:0007669"/>
    <property type="project" value="UniProtKB-KW"/>
</dbReference>
<feature type="compositionally biased region" description="Basic and acidic residues" evidence="6">
    <location>
        <begin position="351"/>
        <end position="360"/>
    </location>
</feature>
<evidence type="ECO:0000256" key="3">
    <source>
        <dbReference type="ARBA" id="ARBA00023015"/>
    </source>
</evidence>
<keyword evidence="3" id="KW-0805">Transcription regulation</keyword>
<dbReference type="Gene3D" id="1.10.10.60">
    <property type="entry name" value="Homeodomain-like"/>
    <property type="match status" value="1"/>
</dbReference>
<feature type="region of interest" description="Disordered" evidence="6">
    <location>
        <begin position="673"/>
        <end position="719"/>
    </location>
</feature>
<dbReference type="SMART" id="SM00592">
    <property type="entry name" value="BRK"/>
    <property type="match status" value="1"/>
</dbReference>